<keyword evidence="2" id="KW-1185">Reference proteome</keyword>
<evidence type="ECO:0008006" key="3">
    <source>
        <dbReference type="Google" id="ProtNLM"/>
    </source>
</evidence>
<protein>
    <recommendedName>
        <fullName evidence="3">Fatty acid-binding protein DegV</fullName>
    </recommendedName>
</protein>
<dbReference type="EMBL" id="NGKC01000002">
    <property type="protein sequence ID" value="RSU13756.1"/>
    <property type="molecule type" value="Genomic_DNA"/>
</dbReference>
<reference evidence="1 2" key="1">
    <citation type="submission" date="2017-05" db="EMBL/GenBank/DDBJ databases">
        <title>Vagococcus spp. assemblies.</title>
        <authorList>
            <person name="Gulvik C.A."/>
        </authorList>
    </citation>
    <scope>NUCLEOTIDE SEQUENCE [LARGE SCALE GENOMIC DNA]</scope>
    <source>
        <strain evidence="1 2">LMG 24798</strain>
    </source>
</reference>
<name>A0A430B0D7_9ENTE</name>
<evidence type="ECO:0000313" key="2">
    <source>
        <dbReference type="Proteomes" id="UP000286773"/>
    </source>
</evidence>
<dbReference type="InterPro" id="IPR014975">
    <property type="entry name" value="DUF1836"/>
</dbReference>
<dbReference type="Pfam" id="PF08876">
    <property type="entry name" value="DUF1836"/>
    <property type="match status" value="1"/>
</dbReference>
<dbReference type="PANTHER" id="PTHR40056">
    <property type="entry name" value="HYPOTHETICAL CYTOSOLIC PROTEIN"/>
    <property type="match status" value="1"/>
</dbReference>
<dbReference type="AlphaFoldDB" id="A0A430B0D7"/>
<gene>
    <name evidence="1" type="ORF">CBF27_02315</name>
</gene>
<dbReference type="OrthoDB" id="3191472at2"/>
<dbReference type="PANTHER" id="PTHR40056:SF1">
    <property type="entry name" value="DUF1836 DOMAIN-CONTAINING PROTEIN"/>
    <property type="match status" value="1"/>
</dbReference>
<sequence>MFMATASNQSDWKKTLLLTSLPRWDDLPDIDIYMDQLVTLVERYTATLRVDSGDTKIITPSMVNNYVKLKLIPAPQKKKYCRTQLARLIVITILKQVFDIPSIKAGIEFQVSLSDSKTAYNYFCEHIEQTIHFFIGSRDEEIQLEDLRSDFTPIQMACTTLVAKLITEKELQALLQQKTDDGERSS</sequence>
<organism evidence="1 2">
    <name type="scientific">Vagococcus acidifermentans</name>
    <dbReference type="NCBI Taxonomy" id="564710"/>
    <lineage>
        <taxon>Bacteria</taxon>
        <taxon>Bacillati</taxon>
        <taxon>Bacillota</taxon>
        <taxon>Bacilli</taxon>
        <taxon>Lactobacillales</taxon>
        <taxon>Enterococcaceae</taxon>
        <taxon>Vagococcus</taxon>
    </lineage>
</organism>
<evidence type="ECO:0000313" key="1">
    <source>
        <dbReference type="EMBL" id="RSU13756.1"/>
    </source>
</evidence>
<accession>A0A430B0D7</accession>
<comment type="caution">
    <text evidence="1">The sequence shown here is derived from an EMBL/GenBank/DDBJ whole genome shotgun (WGS) entry which is preliminary data.</text>
</comment>
<dbReference type="Proteomes" id="UP000286773">
    <property type="component" value="Unassembled WGS sequence"/>
</dbReference>
<proteinExistence type="predicted"/>